<dbReference type="SUPFAM" id="SSF51412">
    <property type="entry name" value="Inosine monophosphate dehydrogenase (IMPDH)"/>
    <property type="match status" value="1"/>
</dbReference>
<dbReference type="RefSeq" id="WP_268007198.1">
    <property type="nucleotide sequence ID" value="NZ_CP104067.1"/>
</dbReference>
<evidence type="ECO:0000313" key="6">
    <source>
        <dbReference type="EMBL" id="WAH43314.1"/>
    </source>
</evidence>
<keyword evidence="5" id="KW-0560">Oxidoreductase</keyword>
<organism evidence="6 7">
    <name type="scientific">Alicyclobacillus fastidiosus</name>
    <dbReference type="NCBI Taxonomy" id="392011"/>
    <lineage>
        <taxon>Bacteria</taxon>
        <taxon>Bacillati</taxon>
        <taxon>Bacillota</taxon>
        <taxon>Bacilli</taxon>
        <taxon>Bacillales</taxon>
        <taxon>Alicyclobacillaceae</taxon>
        <taxon>Alicyclobacillus</taxon>
    </lineage>
</organism>
<dbReference type="Pfam" id="PF03060">
    <property type="entry name" value="NMO"/>
    <property type="match status" value="1"/>
</dbReference>
<dbReference type="InterPro" id="IPR004136">
    <property type="entry name" value="NMO"/>
</dbReference>
<evidence type="ECO:0000313" key="7">
    <source>
        <dbReference type="Proteomes" id="UP001164761"/>
    </source>
</evidence>
<dbReference type="GO" id="GO:0004497">
    <property type="term" value="F:monooxygenase activity"/>
    <property type="evidence" value="ECO:0007669"/>
    <property type="project" value="UniProtKB-KW"/>
</dbReference>
<keyword evidence="7" id="KW-1185">Reference proteome</keyword>
<protein>
    <recommendedName>
        <fullName evidence="2">Probable nitronate monooxygenase</fullName>
    </recommendedName>
</protein>
<comment type="function">
    <text evidence="1">Nitronate monooxygenase that uses molecular oxygen to catalyze the oxidative denitrification of alkyl nitronates. Acts on propionate 3-nitronate (P3N), the presumed physiological substrate. Probably functions in the detoxification of P3N, a metabolic poison produced by plants and fungi as a defense mechanism.</text>
</comment>
<dbReference type="PANTHER" id="PTHR32332">
    <property type="entry name" value="2-NITROPROPANE DIOXYGENASE"/>
    <property type="match status" value="1"/>
</dbReference>
<dbReference type="CDD" id="cd04730">
    <property type="entry name" value="NPD_like"/>
    <property type="match status" value="1"/>
</dbReference>
<evidence type="ECO:0000256" key="2">
    <source>
        <dbReference type="ARBA" id="ARBA00013457"/>
    </source>
</evidence>
<evidence type="ECO:0000256" key="3">
    <source>
        <dbReference type="ARBA" id="ARBA00022630"/>
    </source>
</evidence>
<proteinExistence type="predicted"/>
<keyword evidence="4" id="KW-0288">FMN</keyword>
<sequence length="322" mass="33773">MLRNSLTRVLQIRYPIIQGGLAYVANGRLAAAVSSAGGLGQVGAAGRTPEAFREQIHVAKSLTDKPFGVNIPVSRHTDNSPYIQVALEEAANIVSVSLSAGDPRPFVPGLKAAGLKVLLVVATVRQARRAQEAGADILICEGFEAGGHDSPLENTVFTLVPQVAEIAEVPVVAAGGVASGRQIAAAFMLGAQGVQMGTRFVATVECEAHERYKDLLVQAGDDGTVVLERTLGVSTRVLKNDYVAAALDVERADPSGLKLRPLMTGERNRLAAIEGRTDEGYLYAGQSVGLISSVVPAGQAIEQIVEETRAALGHSSEYGAWL</sequence>
<evidence type="ECO:0000256" key="1">
    <source>
        <dbReference type="ARBA" id="ARBA00003535"/>
    </source>
</evidence>
<dbReference type="PANTHER" id="PTHR32332:SF20">
    <property type="entry name" value="2-NITROPROPANE DIOXYGENASE-LIKE PROTEIN"/>
    <property type="match status" value="1"/>
</dbReference>
<evidence type="ECO:0000256" key="4">
    <source>
        <dbReference type="ARBA" id="ARBA00022643"/>
    </source>
</evidence>
<dbReference type="EMBL" id="CP104067">
    <property type="protein sequence ID" value="WAH43314.1"/>
    <property type="molecule type" value="Genomic_DNA"/>
</dbReference>
<keyword evidence="3" id="KW-0285">Flavoprotein</keyword>
<reference evidence="6" key="1">
    <citation type="submission" date="2022-08" db="EMBL/GenBank/DDBJ databases">
        <title>Alicyclobacillus fastidiosus DSM 17978, complete genome.</title>
        <authorList>
            <person name="Wang Q."/>
            <person name="Cai R."/>
            <person name="Wang Z."/>
        </authorList>
    </citation>
    <scope>NUCLEOTIDE SEQUENCE</scope>
    <source>
        <strain evidence="6">DSM 17978</strain>
    </source>
</reference>
<dbReference type="InterPro" id="IPR013785">
    <property type="entry name" value="Aldolase_TIM"/>
</dbReference>
<dbReference type="Proteomes" id="UP001164761">
    <property type="component" value="Chromosome"/>
</dbReference>
<gene>
    <name evidence="6" type="ORF">NZD89_07960</name>
</gene>
<accession>A0ABY6ZKB2</accession>
<dbReference type="Gene3D" id="3.20.20.70">
    <property type="entry name" value="Aldolase class I"/>
    <property type="match status" value="1"/>
</dbReference>
<keyword evidence="6" id="KW-0503">Monooxygenase</keyword>
<name>A0ABY6ZKB2_9BACL</name>
<evidence type="ECO:0000256" key="5">
    <source>
        <dbReference type="ARBA" id="ARBA00023002"/>
    </source>
</evidence>